<sequence length="1182" mass="126512">MRPQADRSSFLHAPVTAVSVSSSWFCLAVGHRVLASSVDDDMDHGSVFVVTELPNGAVITALEQHRMSCIATNELITSAVVIGSADRVYAAPLYRNELREGAPPAAKPHNSVLLLSLNNFARVLYIQSLGDVAAILVLTTLNSAHVIPEQHLMVGWDASAGVARREESQGIVLRRTVKGLGIALAASALMTADRYNILIFTGTYAGGVAVWSVPIASAEQQLRGMDDGTESLPVLSRISAHSPGCAVFAVKAVAIGGSGEQRNGSAVTSRICVATCSDDRTAAVYVSHSDHSVGEDTCTAGHYQLTEKTRWVCCWRGSRAALARKRLFDISILPTRTHSRVVVATGGEDGTVNVLCFNQGELEAAETPLKPQTIHCRTHQHEGSGVYKVALVEHAVSSGYVTAVVSCGFDGCVYYTRLQPSELRKATLIPCTPIKQRCHVRGLHCDDNGTLLACTEDEFIIIHFHKGDTSPHEQRFPLPTTCSGKKDVPSCLSAITSLSPPLVPSNNFAPKHIALIGTTGGGVYGVLYGAWYSNAAEKENGGRAPTTVVKLMTSSSKVLFVRGLQYQQHLVLATVHAGGQLVVSAFENIYERSTEWLSAVCAGTHTTALTLRLMKRTLRRECLCILTGDDEGSLYIHTVEPGESQETQPLAWRDRLFQSPVAAVDTEEVVLPTSNSETRVTVLSHQGEWRALVVDSDDILKVDIRSISCPLLLPWRVSTVLAWSNGAAKCGKGSNDLSFAVTLFGTDITVFSRRSQISGWHPIAQCHEVRAPRLLTAAVSSGVAADGAEGKGQYAYVCHCSNGREGEWCEYNPENSSRLLYGGVATGRDYNTVIVLPEPAACILCGAEQSTVSVLSLPSKATNAMETPQTLSGPHESNILGMSYCSIADGSVTCGEEVRFVTVGSLATVAVWEWSVRHSWRVMAHMNVRQQRVRGNGDSAVDGPTATTSQCVPRFLSVCTTAKDIVVGGSDGALRIFGFTSKLILRQKVVLDPQTPRPVTAVCALSIMGGLVIAGDTGGALCVCCAQKGEVLSRRVWKKVAVDALSVEKQERREGTGAASWRVLAAMDSGDIVLVRASTQGIETLSSVRVGLTAGRGVSWINCGETESMKEHDGMAVAVNDERLTFLQIRGDVFHVAGERRVNVRGVSGLAIDPSASPPDMCVVVGQGVETVPLRWESCFVA</sequence>
<organism evidence="1 2">
    <name type="scientific">Trypanosoma equiperdum</name>
    <dbReference type="NCBI Taxonomy" id="5694"/>
    <lineage>
        <taxon>Eukaryota</taxon>
        <taxon>Discoba</taxon>
        <taxon>Euglenozoa</taxon>
        <taxon>Kinetoplastea</taxon>
        <taxon>Metakinetoplastina</taxon>
        <taxon>Trypanosomatida</taxon>
        <taxon>Trypanosomatidae</taxon>
        <taxon>Trypanosoma</taxon>
    </lineage>
</organism>
<dbReference type="Gene3D" id="2.130.10.10">
    <property type="entry name" value="YVTN repeat-like/Quinoprotein amine dehydrogenase"/>
    <property type="match status" value="1"/>
</dbReference>
<dbReference type="GeneID" id="92381755"/>
<name>A0A1G4I5E6_TRYEQ</name>
<dbReference type="InterPro" id="IPR036322">
    <property type="entry name" value="WD40_repeat_dom_sf"/>
</dbReference>
<evidence type="ECO:0000313" key="1">
    <source>
        <dbReference type="EMBL" id="SCU67118.1"/>
    </source>
</evidence>
<protein>
    <submittedName>
        <fullName evidence="1">Uncharacterized protein</fullName>
    </submittedName>
</protein>
<dbReference type="RefSeq" id="XP_067078478.1">
    <property type="nucleotide sequence ID" value="XM_067222377.1"/>
</dbReference>
<keyword evidence="2" id="KW-1185">Reference proteome</keyword>
<dbReference type="SUPFAM" id="SSF50978">
    <property type="entry name" value="WD40 repeat-like"/>
    <property type="match status" value="1"/>
</dbReference>
<comment type="caution">
    <text evidence="1">The sequence shown here is derived from an EMBL/GenBank/DDBJ whole genome shotgun (WGS) entry which is preliminary data.</text>
</comment>
<accession>A0A1G4I5E6</accession>
<dbReference type="Proteomes" id="UP000195570">
    <property type="component" value="Unassembled WGS sequence"/>
</dbReference>
<reference evidence="1" key="1">
    <citation type="submission" date="2016-09" db="EMBL/GenBank/DDBJ databases">
        <authorList>
            <person name="Hebert L."/>
            <person name="Moumen B."/>
        </authorList>
    </citation>
    <scope>NUCLEOTIDE SEQUENCE [LARGE SCALE GENOMIC DNA]</scope>
    <source>
        <strain evidence="1">OVI</strain>
    </source>
</reference>
<dbReference type="InterPro" id="IPR015943">
    <property type="entry name" value="WD40/YVTN_repeat-like_dom_sf"/>
</dbReference>
<dbReference type="EMBL" id="CZPT02000689">
    <property type="protein sequence ID" value="SCU67118.1"/>
    <property type="molecule type" value="Genomic_DNA"/>
</dbReference>
<gene>
    <name evidence="1" type="ORF">TEOVI_000782100</name>
</gene>
<dbReference type="VEuPathDB" id="TriTrypDB:TEOVI_000782100"/>
<dbReference type="AlphaFoldDB" id="A0A1G4I5E6"/>
<proteinExistence type="predicted"/>
<evidence type="ECO:0000313" key="2">
    <source>
        <dbReference type="Proteomes" id="UP000195570"/>
    </source>
</evidence>